<accession>A0A2T5G7L1</accession>
<reference evidence="1 2" key="1">
    <citation type="submission" date="2017-08" db="EMBL/GenBank/DDBJ databases">
        <title>Burning lignite coal seam in the remote Altai Mountains harbors a hydrogen-driven thermophilic microbial community.</title>
        <authorList>
            <person name="Kadnikov V.V."/>
            <person name="Mardanov A.V."/>
            <person name="Ivasenko D."/>
            <person name="Beletsky A.V."/>
            <person name="Karnachuk O.V."/>
            <person name="Ravin N.V."/>
        </authorList>
    </citation>
    <scope>NUCLEOTIDE SEQUENCE [LARGE SCALE GENOMIC DNA]</scope>
    <source>
        <strain evidence="1">AL31</strain>
    </source>
</reference>
<dbReference type="EMBL" id="PEBW01000003">
    <property type="protein sequence ID" value="PTQ52170.1"/>
    <property type="molecule type" value="Genomic_DNA"/>
</dbReference>
<proteinExistence type="predicted"/>
<dbReference type="AlphaFoldDB" id="A0A2T5G7L1"/>
<evidence type="ECO:0000313" key="2">
    <source>
        <dbReference type="Proteomes" id="UP000244016"/>
    </source>
</evidence>
<sequence length="197" mass="22877">MAAFLLEASDVELWVTEDEVNGFLEDLRNRGVRVQEIERGNDRVLRIEGEQVVELVFRRRNGELRLVTRRVQFSQKSAAEAFRDFVVRHRGHATIKYYSKEVLVVQHVQYGEVVRITEISGNQRKVLLDKKDWATAEKVMEALTRTDVEERIPALREEIDAALDELGDSLRRGDAEGAERAKSRLVLLRREMLLYEL</sequence>
<comment type="caution">
    <text evidence="1">The sequence shown here is derived from an EMBL/GenBank/DDBJ whole genome shotgun (WGS) entry which is preliminary data.</text>
</comment>
<evidence type="ECO:0000313" key="1">
    <source>
        <dbReference type="EMBL" id="PTQ52170.1"/>
    </source>
</evidence>
<organism evidence="1 2">
    <name type="scientific">Brockia lithotrophica</name>
    <dbReference type="NCBI Taxonomy" id="933949"/>
    <lineage>
        <taxon>Bacteria</taxon>
        <taxon>Bacillati</taxon>
        <taxon>Bacillota</taxon>
        <taxon>Bacilli</taxon>
        <taxon>Bacillales</taxon>
        <taxon>Bacillales Family X. Incertae Sedis</taxon>
        <taxon>Brockia</taxon>
    </lineage>
</organism>
<dbReference type="Proteomes" id="UP000244016">
    <property type="component" value="Unassembled WGS sequence"/>
</dbReference>
<gene>
    <name evidence="1" type="ORF">BLITH_1137</name>
</gene>
<protein>
    <submittedName>
        <fullName evidence="1">Uncharacterized protein</fullName>
    </submittedName>
</protein>
<name>A0A2T5G7L1_9BACL</name>